<evidence type="ECO:0000313" key="10">
    <source>
        <dbReference type="Proteomes" id="UP001501138"/>
    </source>
</evidence>
<sequence>MAELYALENTVQHYDWGSTTRLHELLGTLPDGVPAAELWLGAHPSAPSRVARTSNGAPPGTTTTSTTLLELVRRDPHAMLGRRVADEYGPRLPYLLKVLAADRALSLQVHPRPHAARAGFNRENRLGLPPGDPRRSFHDDQHKPEMVVALTEFDGLAGFRTPRTVLDLLDGLDGALVGVVRDALRADRSARGVREAFTRLVAARHDPAGHAAIEAAVASVRSRLEAGSPSARADATVVRLAREHPGDPGAIASLMLNRVTLDPGQALFLPAGEVHAYLSGLGVEVMASSDNVLRAGLTTKRVDEDALIECASFAPRPPGVPDVRTSGGRGQVSTYRVPVGEFALTTADVDPSEDLDLPASGPRTVLCLGGDVALSATGRDEPAPLARGASVFVPHDAGALRVSGAGHVVCAWVP</sequence>
<dbReference type="Pfam" id="PF20511">
    <property type="entry name" value="PMI_typeI_cat"/>
    <property type="match status" value="1"/>
</dbReference>
<dbReference type="PANTHER" id="PTHR10309:SF0">
    <property type="entry name" value="MANNOSE-6-PHOSPHATE ISOMERASE"/>
    <property type="match status" value="1"/>
</dbReference>
<name>A0ABN2IRP9_9MICO</name>
<evidence type="ECO:0000256" key="6">
    <source>
        <dbReference type="ARBA" id="ARBA00022833"/>
    </source>
</evidence>
<evidence type="ECO:0000256" key="7">
    <source>
        <dbReference type="ARBA" id="ARBA00023235"/>
    </source>
</evidence>
<dbReference type="InterPro" id="IPR001250">
    <property type="entry name" value="Man6P_Isoase-1"/>
</dbReference>
<dbReference type="PRINTS" id="PR00714">
    <property type="entry name" value="MAN6PISMRASE"/>
</dbReference>
<dbReference type="PANTHER" id="PTHR10309">
    <property type="entry name" value="MANNOSE-6-PHOSPHATE ISOMERASE"/>
    <property type="match status" value="1"/>
</dbReference>
<dbReference type="Gene3D" id="2.60.120.10">
    <property type="entry name" value="Jelly Rolls"/>
    <property type="match status" value="2"/>
</dbReference>
<dbReference type="CDD" id="cd07011">
    <property type="entry name" value="cupin_PMI_type_I_N"/>
    <property type="match status" value="1"/>
</dbReference>
<evidence type="ECO:0000256" key="1">
    <source>
        <dbReference type="ARBA" id="ARBA00000757"/>
    </source>
</evidence>
<dbReference type="NCBIfam" id="TIGR00218">
    <property type="entry name" value="manA"/>
    <property type="match status" value="1"/>
</dbReference>
<evidence type="ECO:0000313" key="9">
    <source>
        <dbReference type="EMBL" id="GAA1710456.1"/>
    </source>
</evidence>
<dbReference type="RefSeq" id="WP_344245030.1">
    <property type="nucleotide sequence ID" value="NZ_BAAAPM010000002.1"/>
</dbReference>
<keyword evidence="10" id="KW-1185">Reference proteome</keyword>
<keyword evidence="5" id="KW-0479">Metal-binding</keyword>
<dbReference type="InterPro" id="IPR046457">
    <property type="entry name" value="PMI_typeI_cat"/>
</dbReference>
<evidence type="ECO:0000259" key="8">
    <source>
        <dbReference type="Pfam" id="PF20511"/>
    </source>
</evidence>
<evidence type="ECO:0000256" key="5">
    <source>
        <dbReference type="ARBA" id="ARBA00022723"/>
    </source>
</evidence>
<accession>A0ABN2IRP9</accession>
<comment type="caution">
    <text evidence="9">The sequence shown here is derived from an EMBL/GenBank/DDBJ whole genome shotgun (WGS) entry which is preliminary data.</text>
</comment>
<evidence type="ECO:0000256" key="4">
    <source>
        <dbReference type="ARBA" id="ARBA00011956"/>
    </source>
</evidence>
<keyword evidence="6" id="KW-0862">Zinc</keyword>
<dbReference type="SUPFAM" id="SSF51182">
    <property type="entry name" value="RmlC-like cupins"/>
    <property type="match status" value="1"/>
</dbReference>
<dbReference type="Proteomes" id="UP001501138">
    <property type="component" value="Unassembled WGS sequence"/>
</dbReference>
<evidence type="ECO:0000256" key="2">
    <source>
        <dbReference type="ARBA" id="ARBA00001947"/>
    </source>
</evidence>
<feature type="domain" description="Phosphomannose isomerase type I catalytic" evidence="8">
    <location>
        <begin position="4"/>
        <end position="160"/>
    </location>
</feature>
<evidence type="ECO:0000256" key="3">
    <source>
        <dbReference type="ARBA" id="ARBA00010772"/>
    </source>
</evidence>
<dbReference type="Gene3D" id="1.10.441.10">
    <property type="entry name" value="Phosphomannose Isomerase, domain 2"/>
    <property type="match status" value="1"/>
</dbReference>
<dbReference type="InterPro" id="IPR016305">
    <property type="entry name" value="Mannose-6-P_Isomerase"/>
</dbReference>
<keyword evidence="7 9" id="KW-0413">Isomerase</keyword>
<protein>
    <recommendedName>
        <fullName evidence="4">mannose-6-phosphate isomerase</fullName>
        <ecNumber evidence="4">5.3.1.8</ecNumber>
    </recommendedName>
</protein>
<comment type="cofactor">
    <cofactor evidence="2">
        <name>Zn(2+)</name>
        <dbReference type="ChEBI" id="CHEBI:29105"/>
    </cofactor>
</comment>
<dbReference type="EMBL" id="BAAAPM010000002">
    <property type="protein sequence ID" value="GAA1710456.1"/>
    <property type="molecule type" value="Genomic_DNA"/>
</dbReference>
<dbReference type="InterPro" id="IPR011051">
    <property type="entry name" value="RmlC_Cupin_sf"/>
</dbReference>
<gene>
    <name evidence="9" type="primary">manA_2</name>
    <name evidence="9" type="ORF">GCM10009809_03500</name>
</gene>
<proteinExistence type="inferred from homology"/>
<comment type="similarity">
    <text evidence="3">Belongs to the mannose-6-phosphate isomerase type 1 family.</text>
</comment>
<dbReference type="InterPro" id="IPR014710">
    <property type="entry name" value="RmlC-like_jellyroll"/>
</dbReference>
<comment type="catalytic activity">
    <reaction evidence="1">
        <text>D-mannose 6-phosphate = D-fructose 6-phosphate</text>
        <dbReference type="Rhea" id="RHEA:12356"/>
        <dbReference type="ChEBI" id="CHEBI:58735"/>
        <dbReference type="ChEBI" id="CHEBI:61527"/>
        <dbReference type="EC" id="5.3.1.8"/>
    </reaction>
</comment>
<reference evidence="9 10" key="1">
    <citation type="journal article" date="2019" name="Int. J. Syst. Evol. Microbiol.">
        <title>The Global Catalogue of Microorganisms (GCM) 10K type strain sequencing project: providing services to taxonomists for standard genome sequencing and annotation.</title>
        <authorList>
            <consortium name="The Broad Institute Genomics Platform"/>
            <consortium name="The Broad Institute Genome Sequencing Center for Infectious Disease"/>
            <person name="Wu L."/>
            <person name="Ma J."/>
        </authorList>
    </citation>
    <scope>NUCLEOTIDE SEQUENCE [LARGE SCALE GENOMIC DNA]</scope>
    <source>
        <strain evidence="9 10">JCM 15589</strain>
    </source>
</reference>
<organism evidence="9 10">
    <name type="scientific">Isoptericola hypogeus</name>
    <dbReference type="NCBI Taxonomy" id="300179"/>
    <lineage>
        <taxon>Bacteria</taxon>
        <taxon>Bacillati</taxon>
        <taxon>Actinomycetota</taxon>
        <taxon>Actinomycetes</taxon>
        <taxon>Micrococcales</taxon>
        <taxon>Promicromonosporaceae</taxon>
        <taxon>Isoptericola</taxon>
    </lineage>
</organism>
<dbReference type="PIRSF" id="PIRSF001480">
    <property type="entry name" value="Mannose-6-phosphate_isomerase"/>
    <property type="match status" value="1"/>
</dbReference>
<dbReference type="EC" id="5.3.1.8" evidence="4"/>
<dbReference type="GO" id="GO:0016853">
    <property type="term" value="F:isomerase activity"/>
    <property type="evidence" value="ECO:0007669"/>
    <property type="project" value="UniProtKB-KW"/>
</dbReference>